<dbReference type="Pfam" id="PF06949">
    <property type="entry name" value="DUF1292"/>
    <property type="match status" value="1"/>
</dbReference>
<evidence type="ECO:0000313" key="1">
    <source>
        <dbReference type="EMBL" id="KIL35940.1"/>
    </source>
</evidence>
<dbReference type="EMBL" id="JXAL01000016">
    <property type="protein sequence ID" value="KIL35940.1"/>
    <property type="molecule type" value="Genomic_DNA"/>
</dbReference>
<sequence>MEDEKKRDLITVEDAEGKTKQLAVEALFDMNDSTYALLKSTDDIILMRVVGNEAGEQYLEGIDNEEEANSILDAYQIAIDAAPAE</sequence>
<organism evidence="1 2">
    <name type="scientific">Cohnella kolymensis</name>
    <dbReference type="NCBI Taxonomy" id="1590652"/>
    <lineage>
        <taxon>Bacteria</taxon>
        <taxon>Bacillati</taxon>
        <taxon>Bacillota</taxon>
        <taxon>Bacilli</taxon>
        <taxon>Bacillales</taxon>
        <taxon>Paenibacillaceae</taxon>
        <taxon>Cohnella</taxon>
    </lineage>
</organism>
<comment type="caution">
    <text evidence="1">The sequence shown here is derived from an EMBL/GenBank/DDBJ whole genome shotgun (WGS) entry which is preliminary data.</text>
</comment>
<keyword evidence="2" id="KW-1185">Reference proteome</keyword>
<dbReference type="InterPro" id="IPR009711">
    <property type="entry name" value="UPF0473"/>
</dbReference>
<evidence type="ECO:0008006" key="3">
    <source>
        <dbReference type="Google" id="ProtNLM"/>
    </source>
</evidence>
<dbReference type="RefSeq" id="WP_041062790.1">
    <property type="nucleotide sequence ID" value="NZ_JXAL01000016.1"/>
</dbReference>
<accession>A0ABR5A4H0</accession>
<proteinExistence type="predicted"/>
<gene>
    <name evidence="1" type="ORF">SD71_11260</name>
</gene>
<name>A0ABR5A4H0_9BACL</name>
<dbReference type="Proteomes" id="UP000054526">
    <property type="component" value="Unassembled WGS sequence"/>
</dbReference>
<reference evidence="1 2" key="1">
    <citation type="submission" date="2014-12" db="EMBL/GenBank/DDBJ databases">
        <title>Draft genome sequence of Cohnella kolymensis strain B-2846.</title>
        <authorList>
            <person name="Karlyshev A.V."/>
            <person name="Kudryashova E.B."/>
        </authorList>
    </citation>
    <scope>NUCLEOTIDE SEQUENCE [LARGE SCALE GENOMIC DNA]</scope>
    <source>
        <strain evidence="1 2">VKM B-2846</strain>
    </source>
</reference>
<evidence type="ECO:0000313" key="2">
    <source>
        <dbReference type="Proteomes" id="UP000054526"/>
    </source>
</evidence>
<protein>
    <recommendedName>
        <fullName evidence="3">DUF1292 domain-containing protein</fullName>
    </recommendedName>
</protein>